<proteinExistence type="predicted"/>
<reference evidence="1" key="1">
    <citation type="submission" date="2019-10" db="EMBL/GenBank/DDBJ databases">
        <title>The sequence and de novo assembly of the wild yak genome.</title>
        <authorList>
            <person name="Liu Y."/>
        </authorList>
    </citation>
    <scope>NUCLEOTIDE SEQUENCE [LARGE SCALE GENOMIC DNA]</scope>
    <source>
        <strain evidence="1">WY2019</strain>
    </source>
</reference>
<organism evidence="1 2">
    <name type="scientific">Bos mutus</name>
    <name type="common">wild yak</name>
    <dbReference type="NCBI Taxonomy" id="72004"/>
    <lineage>
        <taxon>Eukaryota</taxon>
        <taxon>Metazoa</taxon>
        <taxon>Chordata</taxon>
        <taxon>Craniata</taxon>
        <taxon>Vertebrata</taxon>
        <taxon>Euteleostomi</taxon>
        <taxon>Mammalia</taxon>
        <taxon>Eutheria</taxon>
        <taxon>Laurasiatheria</taxon>
        <taxon>Artiodactyla</taxon>
        <taxon>Ruminantia</taxon>
        <taxon>Pecora</taxon>
        <taxon>Bovidae</taxon>
        <taxon>Bovinae</taxon>
        <taxon>Bos</taxon>
    </lineage>
</organism>
<gene>
    <name evidence="1" type="ORF">E5288_WYG019976</name>
</gene>
<evidence type="ECO:0000313" key="1">
    <source>
        <dbReference type="EMBL" id="MXQ88949.1"/>
    </source>
</evidence>
<protein>
    <submittedName>
        <fullName evidence="1">Uncharacterized protein</fullName>
    </submittedName>
</protein>
<dbReference type="Proteomes" id="UP000322234">
    <property type="component" value="Unassembled WGS sequence"/>
</dbReference>
<sequence length="74" mass="8660">MDILIQLDDFSRSVMEGVLKSEKEHFILKNIHEQAQDHMLLLSGPQFCGSQEFWFGKTCEEEKSTVGRWPDYPK</sequence>
<keyword evidence="2" id="KW-1185">Reference proteome</keyword>
<dbReference type="AlphaFoldDB" id="A0A6B0RFJ5"/>
<name>A0A6B0RFJ5_9CETA</name>
<accession>A0A6B0RFJ5</accession>
<dbReference type="EMBL" id="VBQZ03000051">
    <property type="protein sequence ID" value="MXQ88949.1"/>
    <property type="molecule type" value="Genomic_DNA"/>
</dbReference>
<evidence type="ECO:0000313" key="2">
    <source>
        <dbReference type="Proteomes" id="UP000322234"/>
    </source>
</evidence>
<comment type="caution">
    <text evidence="1">The sequence shown here is derived from an EMBL/GenBank/DDBJ whole genome shotgun (WGS) entry which is preliminary data.</text>
</comment>